<dbReference type="Proteomes" id="UP000095008">
    <property type="component" value="Unassembled WGS sequence"/>
</dbReference>
<protein>
    <submittedName>
        <fullName evidence="2">Uncharacterized protein</fullName>
    </submittedName>
</protein>
<keyword evidence="1" id="KW-0732">Signal</keyword>
<evidence type="ECO:0000313" key="2">
    <source>
        <dbReference type="EMBL" id="OCX70589.1"/>
    </source>
</evidence>
<evidence type="ECO:0000313" key="3">
    <source>
        <dbReference type="Proteomes" id="UP000095008"/>
    </source>
</evidence>
<accession>A0A1C2J451</accession>
<dbReference type="EMBL" id="LWRY01000160">
    <property type="protein sequence ID" value="OCX70589.1"/>
    <property type="molecule type" value="Genomic_DNA"/>
</dbReference>
<dbReference type="AlphaFoldDB" id="A0A1C2J451"/>
<evidence type="ECO:0000256" key="1">
    <source>
        <dbReference type="SAM" id="SignalP"/>
    </source>
</evidence>
<feature type="chain" id="PRO_5009838062" evidence="1">
    <location>
        <begin position="31"/>
        <end position="186"/>
    </location>
</feature>
<proteinExistence type="predicted"/>
<reference evidence="2" key="1">
    <citation type="journal article" date="2016" name="Int. J. Mol. Sci.">
        <title>Comparative genomics of the extreme acidophile Acidithiobacillus thiooxidans reveals intraspecific divergence and niche adaptation.</title>
        <authorList>
            <person name="Zhang X."/>
            <person name="Feng X."/>
            <person name="Tao J."/>
            <person name="Ma L."/>
            <person name="Xiao Y."/>
            <person name="Liang Y."/>
            <person name="Liu X."/>
            <person name="Yin H."/>
        </authorList>
    </citation>
    <scope>NUCLEOTIDE SEQUENCE [LARGE SCALE GENOMIC DNA]</scope>
    <source>
        <strain evidence="2">DXS-W</strain>
    </source>
</reference>
<organism evidence="2 3">
    <name type="scientific">Acidithiobacillus thiooxidans</name>
    <name type="common">Thiobacillus thiooxidans</name>
    <dbReference type="NCBI Taxonomy" id="930"/>
    <lineage>
        <taxon>Bacteria</taxon>
        <taxon>Pseudomonadati</taxon>
        <taxon>Pseudomonadota</taxon>
        <taxon>Acidithiobacillia</taxon>
        <taxon>Acidithiobacillales</taxon>
        <taxon>Acidithiobacillaceae</taxon>
        <taxon>Acidithiobacillus</taxon>
    </lineage>
</organism>
<gene>
    <name evidence="2" type="ORF">A6M23_13710</name>
</gene>
<keyword evidence="3" id="KW-1185">Reference proteome</keyword>
<dbReference type="RefSeq" id="WP_065974460.1">
    <property type="nucleotide sequence ID" value="NZ_LWRY01000160.1"/>
</dbReference>
<sequence>MKLCFRKKYCFSAVSVIAVLGFLAPVTSFADTSFVQYAIPFTVFHKNKEIWSSEMIFNTSDIRAQHSWSSSLDRIAYPEVMCETKGSSTTRTFKSAIISNGFSADSRLVNNGKSIVITIKKMQASPVTKQVMLIMKQPISACKTVMPKQLTSINRTITTPASDHVGVVDLGNGYRFKYSINSSDFG</sequence>
<comment type="caution">
    <text evidence="2">The sequence shown here is derived from an EMBL/GenBank/DDBJ whole genome shotgun (WGS) entry which is preliminary data.</text>
</comment>
<feature type="signal peptide" evidence="1">
    <location>
        <begin position="1"/>
        <end position="30"/>
    </location>
</feature>
<name>A0A1C2J451_ACITH</name>